<name>A0A506PIP1_9FLAO</name>
<comment type="caution">
    <text evidence="2">The sequence shown here is derived from an EMBL/GenBank/DDBJ whole genome shotgun (WGS) entry which is preliminary data.</text>
</comment>
<feature type="transmembrane region" description="Helical" evidence="1">
    <location>
        <begin position="155"/>
        <end position="175"/>
    </location>
</feature>
<dbReference type="RefSeq" id="WP_140990689.1">
    <property type="nucleotide sequence ID" value="NZ_VHIQ01000005.1"/>
</dbReference>
<evidence type="ECO:0000256" key="1">
    <source>
        <dbReference type="SAM" id="Phobius"/>
    </source>
</evidence>
<feature type="transmembrane region" description="Helical" evidence="1">
    <location>
        <begin position="187"/>
        <end position="205"/>
    </location>
</feature>
<dbReference type="Proteomes" id="UP000317332">
    <property type="component" value="Unassembled WGS sequence"/>
</dbReference>
<feature type="transmembrane region" description="Helical" evidence="1">
    <location>
        <begin position="32"/>
        <end position="50"/>
    </location>
</feature>
<feature type="transmembrane region" description="Helical" evidence="1">
    <location>
        <begin position="247"/>
        <end position="264"/>
    </location>
</feature>
<gene>
    <name evidence="2" type="ORF">FJ651_11605</name>
</gene>
<keyword evidence="1" id="KW-0472">Membrane</keyword>
<sequence>MIAGTMGLLLRYAVLGGIPLNYQFLIHGHSHVAMLGWLYLCIYVLLVQLVVKTHAQLFYRLFWLTQFSVIGMMICFPVQGYALVSITFSTLHIFCSYFFVYHIWKHLKNLSIVSNLLVKAALIFMIISTIGVWFLGYAMKAYGSDSIFYDLAIQWFLHFQFNGWFVFAVLGLVSTGISQTIKRIHEVICILVISVILTAALPAYWHTMLPVFFWLNAIGSLLQFLVLVSFCWLIIQKIDFKKHGFNSKILIYFGMGSLLLKSAFQLTTLSESLVFAAFENRNLIIGFIHLLMLGAISSLLFYMILKFYRPKSNQLTLFGIFLFLTGIVTSELLMLFQGVIIFKGSTTFQFYYWLLFYASILLVAGIILFTLNLLFKNRIH</sequence>
<feature type="transmembrane region" description="Helical" evidence="1">
    <location>
        <begin position="80"/>
        <end position="104"/>
    </location>
</feature>
<reference evidence="2 3" key="1">
    <citation type="submission" date="2019-06" db="EMBL/GenBank/DDBJ databases">
        <title>Flavobacteriaceae Paucihalobacterium erythroidium CWB-1, complete genome.</title>
        <authorList>
            <person name="Wu S."/>
        </authorList>
    </citation>
    <scope>NUCLEOTIDE SEQUENCE [LARGE SCALE GENOMIC DNA]</scope>
    <source>
        <strain evidence="2 3">CWB-1</strain>
    </source>
</reference>
<feature type="transmembrane region" description="Helical" evidence="1">
    <location>
        <begin position="116"/>
        <end position="135"/>
    </location>
</feature>
<protein>
    <submittedName>
        <fullName evidence="2">Uncharacterized protein</fullName>
    </submittedName>
</protein>
<accession>A0A506PIP1</accession>
<feature type="transmembrane region" description="Helical" evidence="1">
    <location>
        <begin position="354"/>
        <end position="375"/>
    </location>
</feature>
<dbReference type="EMBL" id="VHIQ01000005">
    <property type="protein sequence ID" value="TPV32942.1"/>
    <property type="molecule type" value="Genomic_DNA"/>
</dbReference>
<proteinExistence type="predicted"/>
<keyword evidence="3" id="KW-1185">Reference proteome</keyword>
<evidence type="ECO:0000313" key="2">
    <source>
        <dbReference type="EMBL" id="TPV32942.1"/>
    </source>
</evidence>
<keyword evidence="1" id="KW-0812">Transmembrane</keyword>
<feature type="transmembrane region" description="Helical" evidence="1">
    <location>
        <begin position="211"/>
        <end position="235"/>
    </location>
</feature>
<dbReference type="AlphaFoldDB" id="A0A506PIP1"/>
<feature type="transmembrane region" description="Helical" evidence="1">
    <location>
        <begin position="284"/>
        <end position="305"/>
    </location>
</feature>
<feature type="transmembrane region" description="Helical" evidence="1">
    <location>
        <begin position="57"/>
        <end position="74"/>
    </location>
</feature>
<feature type="transmembrane region" description="Helical" evidence="1">
    <location>
        <begin position="317"/>
        <end position="342"/>
    </location>
</feature>
<organism evidence="2 3">
    <name type="scientific">Paucihalobacter ruber</name>
    <dbReference type="NCBI Taxonomy" id="2567861"/>
    <lineage>
        <taxon>Bacteria</taxon>
        <taxon>Pseudomonadati</taxon>
        <taxon>Bacteroidota</taxon>
        <taxon>Flavobacteriia</taxon>
        <taxon>Flavobacteriales</taxon>
        <taxon>Flavobacteriaceae</taxon>
        <taxon>Paucihalobacter</taxon>
    </lineage>
</organism>
<evidence type="ECO:0000313" key="3">
    <source>
        <dbReference type="Proteomes" id="UP000317332"/>
    </source>
</evidence>
<dbReference type="OrthoDB" id="2827525at2"/>
<keyword evidence="1" id="KW-1133">Transmembrane helix</keyword>